<evidence type="ECO:0000313" key="2">
    <source>
        <dbReference type="Proteomes" id="UP000011082"/>
    </source>
</evidence>
<evidence type="ECO:0000313" key="1">
    <source>
        <dbReference type="EMBL" id="ELA42272.1"/>
    </source>
</evidence>
<dbReference type="GeneID" id="19881388"/>
<dbReference type="EMBL" id="JH370133">
    <property type="protein sequence ID" value="ELA42272.1"/>
    <property type="molecule type" value="Genomic_DNA"/>
</dbReference>
<proteinExistence type="predicted"/>
<organism evidence="1 2">
    <name type="scientific">Vittaforma corneae (strain ATCC 50505)</name>
    <name type="common">Microsporidian parasite</name>
    <name type="synonym">Nosema corneum</name>
    <dbReference type="NCBI Taxonomy" id="993615"/>
    <lineage>
        <taxon>Eukaryota</taxon>
        <taxon>Fungi</taxon>
        <taxon>Fungi incertae sedis</taxon>
        <taxon>Microsporidia</taxon>
        <taxon>Nosematidae</taxon>
        <taxon>Vittaforma</taxon>
    </lineage>
</organism>
<name>L2GPN5_VITCO</name>
<dbReference type="Proteomes" id="UP000011082">
    <property type="component" value="Unassembled WGS sequence"/>
</dbReference>
<reference evidence="2" key="1">
    <citation type="submission" date="2011-05" db="EMBL/GenBank/DDBJ databases">
        <title>The genome sequence of Vittaforma corneae strain ATCC 50505.</title>
        <authorList>
            <consortium name="The Broad Institute Genome Sequencing Platform"/>
            <person name="Cuomo C."/>
            <person name="Didier E."/>
            <person name="Bowers L."/>
            <person name="Young S.K."/>
            <person name="Zeng Q."/>
            <person name="Gargeya S."/>
            <person name="Fitzgerald M."/>
            <person name="Haas B."/>
            <person name="Abouelleil A."/>
            <person name="Alvarado L."/>
            <person name="Arachchi H.M."/>
            <person name="Berlin A."/>
            <person name="Chapman S.B."/>
            <person name="Gearin G."/>
            <person name="Goldberg J."/>
            <person name="Griggs A."/>
            <person name="Gujja S."/>
            <person name="Hansen M."/>
            <person name="Heiman D."/>
            <person name="Howarth C."/>
            <person name="Larimer J."/>
            <person name="Lui A."/>
            <person name="MacDonald P.J.P."/>
            <person name="McCowen C."/>
            <person name="Montmayeur A."/>
            <person name="Murphy C."/>
            <person name="Neiman D."/>
            <person name="Pearson M."/>
            <person name="Priest M."/>
            <person name="Roberts A."/>
            <person name="Saif S."/>
            <person name="Shea T."/>
            <person name="Sisk P."/>
            <person name="Stolte C."/>
            <person name="Sykes S."/>
            <person name="Wortman J."/>
            <person name="Nusbaum C."/>
            <person name="Birren B."/>
        </authorList>
    </citation>
    <scope>NUCLEOTIDE SEQUENCE [LARGE SCALE GENOMIC DNA]</scope>
    <source>
        <strain evidence="2">ATCC 50505</strain>
    </source>
</reference>
<gene>
    <name evidence="1" type="ORF">VICG_00672</name>
</gene>
<protein>
    <submittedName>
        <fullName evidence="1">Uncharacterized protein</fullName>
    </submittedName>
</protein>
<dbReference type="HOGENOM" id="CLU_2308230_0_0_1"/>
<dbReference type="VEuPathDB" id="MicrosporidiaDB:VICG_00672"/>
<sequence>MGSKPRKICRVFMYKLFKTEIQLVEFDVRSSFLNMKTNNIGILLYFLLNLDNTTLTDYVVAVGHSKHFPSCCNIYDLRSILNCFKHNLYSYYKNKMHVEN</sequence>
<dbReference type="InParanoid" id="L2GPN5"/>
<dbReference type="RefSeq" id="XP_007604123.1">
    <property type="nucleotide sequence ID" value="XM_007604061.1"/>
</dbReference>
<keyword evidence="2" id="KW-1185">Reference proteome</keyword>
<accession>L2GPN5</accession>
<dbReference type="AlphaFoldDB" id="L2GPN5"/>